<evidence type="ECO:0000313" key="9">
    <source>
        <dbReference type="EMBL" id="EMF16418.1"/>
    </source>
</evidence>
<evidence type="ECO:0000256" key="1">
    <source>
        <dbReference type="ARBA" id="ARBA00001657"/>
    </source>
</evidence>
<feature type="region of interest" description="Disordered" evidence="5">
    <location>
        <begin position="848"/>
        <end position="867"/>
    </location>
</feature>
<dbReference type="Pfam" id="PF21365">
    <property type="entry name" value="Glyco_hydro_31_3rd"/>
    <property type="match status" value="1"/>
</dbReference>
<evidence type="ECO:0000256" key="5">
    <source>
        <dbReference type="SAM" id="MobiDB-lite"/>
    </source>
</evidence>
<protein>
    <recommendedName>
        <fullName evidence="3">alpha-glucosidase</fullName>
        <ecNumber evidence="3">3.2.1.20</ecNumber>
    </recommendedName>
</protein>
<dbReference type="PANTHER" id="PTHR22762:SF165">
    <property type="entry name" value="PUTATIVE (AFU_ORTHOLOGUE AFUA_1G06560)-RELATED"/>
    <property type="match status" value="1"/>
</dbReference>
<dbReference type="InterPro" id="IPR025887">
    <property type="entry name" value="Glyco_hydro_31_N_dom"/>
</dbReference>
<dbReference type="Proteomes" id="UP000016931">
    <property type="component" value="Unassembled WGS sequence"/>
</dbReference>
<dbReference type="Gene3D" id="3.20.20.80">
    <property type="entry name" value="Glycosidases"/>
    <property type="match status" value="1"/>
</dbReference>
<evidence type="ECO:0000313" key="10">
    <source>
        <dbReference type="Proteomes" id="UP000016931"/>
    </source>
</evidence>
<dbReference type="HOGENOM" id="CLU_000631_9_0_1"/>
<dbReference type="GO" id="GO:0005975">
    <property type="term" value="P:carbohydrate metabolic process"/>
    <property type="evidence" value="ECO:0007669"/>
    <property type="project" value="InterPro"/>
</dbReference>
<dbReference type="InterPro" id="IPR000322">
    <property type="entry name" value="Glyco_hydro_31_TIM"/>
</dbReference>
<dbReference type="Gene3D" id="2.60.40.1760">
    <property type="entry name" value="glycosyl hydrolase (family 31)"/>
    <property type="match status" value="1"/>
</dbReference>
<evidence type="ECO:0000256" key="4">
    <source>
        <dbReference type="RuleBase" id="RU361185"/>
    </source>
</evidence>
<feature type="compositionally biased region" description="Polar residues" evidence="5">
    <location>
        <begin position="716"/>
        <end position="726"/>
    </location>
</feature>
<keyword evidence="4" id="KW-0326">Glycosidase</keyword>
<dbReference type="CDD" id="cd14752">
    <property type="entry name" value="GH31_N"/>
    <property type="match status" value="1"/>
</dbReference>
<feature type="domain" description="Glycosyl hydrolase family 31 C-terminal" evidence="8">
    <location>
        <begin position="615"/>
        <end position="710"/>
    </location>
</feature>
<dbReference type="EC" id="3.2.1.20" evidence="3"/>
<gene>
    <name evidence="9" type="ORF">SEPMUDRAFT_75579</name>
</gene>
<dbReference type="EMBL" id="KB456260">
    <property type="protein sequence ID" value="EMF16418.1"/>
    <property type="molecule type" value="Genomic_DNA"/>
</dbReference>
<dbReference type="Pfam" id="PF13802">
    <property type="entry name" value="Gal_mutarotas_2"/>
    <property type="match status" value="1"/>
</dbReference>
<name>N1QLB5_SPHMS</name>
<keyword evidence="10" id="KW-1185">Reference proteome</keyword>
<dbReference type="GO" id="GO:0004558">
    <property type="term" value="F:alpha-1,4-glucosidase activity"/>
    <property type="evidence" value="ECO:0007669"/>
    <property type="project" value="UniProtKB-EC"/>
</dbReference>
<evidence type="ECO:0000259" key="6">
    <source>
        <dbReference type="Pfam" id="PF01055"/>
    </source>
</evidence>
<feature type="domain" description="Glycoside hydrolase family 31 TIM barrel" evidence="6">
    <location>
        <begin position="252"/>
        <end position="605"/>
    </location>
</feature>
<keyword evidence="4 9" id="KW-0378">Hydrolase</keyword>
<comment type="similarity">
    <text evidence="2 4">Belongs to the glycosyl hydrolase 31 family.</text>
</comment>
<dbReference type="PANTHER" id="PTHR22762">
    <property type="entry name" value="ALPHA-GLUCOSIDASE"/>
    <property type="match status" value="1"/>
</dbReference>
<accession>N1QLB5</accession>
<dbReference type="SUPFAM" id="SSF74650">
    <property type="entry name" value="Galactose mutarotase-like"/>
    <property type="match status" value="1"/>
</dbReference>
<evidence type="ECO:0000259" key="7">
    <source>
        <dbReference type="Pfam" id="PF13802"/>
    </source>
</evidence>
<sequence length="900" mass="100280">MPQQEFVPQAYTLLKSTQHSLHLQSNDTSQPCDFTFEVLKPTLFRTTFTSKTHPLPPYPSARKPPPSNDGSFAAVSSSSGDQRTKYVCGEIEATVDWTTVPLVSIGFVDQPQPLHADLPFRSYALDGTGISHYSRYFRGSLHVGLGEKAAPMDLSNRHFTLSATDCFGYDVHRTDPMYKHIPLLMRAGPEGVVATFSTSHARGYYSVGSEMDGMWGFFKVYRQDYGGLEQYTLVGKTLQDVVTMYAELVGFPLLVPRWAFGYLGGGMKYSMLDEPRASEALMEWADTVKKHDIPCSGFQMSSGYTVAETEPKTRNVFTWNRHRFPDPKGFTDAFHARGIRLIANVKPYVLESHPEYQNLVKAGALFKDVDTGGPAVARLWSAGGGESGKGGHIDFSSKSGYHFWYEGVKKLRLEGMDCMWNDNNEYVIPNDAWQLATDNPHVQGSEERRRDIGLWGRAMHTELHAKASHDALVEAVPHERPFVLTRSGTAGTFRYACSTWSGDNITSWDGMRGANALSLTAGMCLMQCYGHDIGGFEGPQPSPELLLRWVQLGCHSPRFAINCFKTGNDNLVGDVIEPWMYPEILPQVRKAIKRRYEMLPYIYNLMLQSHFTAVPAQRWVGWGYEQDPEVWTNPILKAGEQQYWFGDTLLVGGVYEPGISHGRIYTPKRTPTDPGFLNLNPPYQYLPAGAWHTISSPWNDSIPLLARIGGAIPVGKNSQVRTTTPSVVGDDPFSHNEAHLPADDWRGVEIFPPPEEDEEKDSSDRQHHHPPTTTKEFTTTWYEDDGISPSPTPIAKFTISYSVTSQQQQGVNFTFRQHCAAGFVPLWVKNGLTVILPMGDRRRVVWGGDGASSSSSSSSSAATEVEVTIEEMEPDDIGRRRYQLVFDGADADADDTASRG</sequence>
<dbReference type="InterPro" id="IPR017853">
    <property type="entry name" value="GH"/>
</dbReference>
<feature type="region of interest" description="Disordered" evidence="5">
    <location>
        <begin position="715"/>
        <end position="780"/>
    </location>
</feature>
<dbReference type="eggNOG" id="KOG1066">
    <property type="taxonomic scope" value="Eukaryota"/>
</dbReference>
<evidence type="ECO:0000259" key="8">
    <source>
        <dbReference type="Pfam" id="PF21365"/>
    </source>
</evidence>
<feature type="compositionally biased region" description="Pro residues" evidence="5">
    <location>
        <begin position="54"/>
        <end position="67"/>
    </location>
</feature>
<organism evidence="9 10">
    <name type="scientific">Sphaerulina musiva (strain SO2202)</name>
    <name type="common">Poplar stem canker fungus</name>
    <name type="synonym">Septoria musiva</name>
    <dbReference type="NCBI Taxonomy" id="692275"/>
    <lineage>
        <taxon>Eukaryota</taxon>
        <taxon>Fungi</taxon>
        <taxon>Dikarya</taxon>
        <taxon>Ascomycota</taxon>
        <taxon>Pezizomycotina</taxon>
        <taxon>Dothideomycetes</taxon>
        <taxon>Dothideomycetidae</taxon>
        <taxon>Mycosphaerellales</taxon>
        <taxon>Mycosphaerellaceae</taxon>
        <taxon>Sphaerulina</taxon>
    </lineage>
</organism>
<feature type="compositionally biased region" description="Low complexity" evidence="5">
    <location>
        <begin position="851"/>
        <end position="862"/>
    </location>
</feature>
<feature type="domain" description="Glycoside hydrolase family 31 N-terminal" evidence="7">
    <location>
        <begin position="34"/>
        <end position="197"/>
    </location>
</feature>
<dbReference type="AlphaFoldDB" id="N1QLB5"/>
<proteinExistence type="inferred from homology"/>
<dbReference type="OMA" id="LPRGRWY"/>
<dbReference type="RefSeq" id="XP_016764539.1">
    <property type="nucleotide sequence ID" value="XM_016910110.1"/>
</dbReference>
<dbReference type="InterPro" id="IPR011013">
    <property type="entry name" value="Gal_mutarotase_sf_dom"/>
</dbReference>
<dbReference type="GeneID" id="27907247"/>
<feature type="compositionally biased region" description="Polar residues" evidence="5">
    <location>
        <begin position="68"/>
        <end position="77"/>
    </location>
</feature>
<evidence type="ECO:0000256" key="3">
    <source>
        <dbReference type="ARBA" id="ARBA00012741"/>
    </source>
</evidence>
<dbReference type="SUPFAM" id="SSF51445">
    <property type="entry name" value="(Trans)glycosidases"/>
    <property type="match status" value="1"/>
</dbReference>
<dbReference type="GO" id="GO:0030246">
    <property type="term" value="F:carbohydrate binding"/>
    <property type="evidence" value="ECO:0007669"/>
    <property type="project" value="InterPro"/>
</dbReference>
<evidence type="ECO:0000256" key="2">
    <source>
        <dbReference type="ARBA" id="ARBA00007806"/>
    </source>
</evidence>
<feature type="region of interest" description="Disordered" evidence="5">
    <location>
        <begin position="50"/>
        <end position="77"/>
    </location>
</feature>
<dbReference type="InterPro" id="IPR048395">
    <property type="entry name" value="Glyco_hydro_31_C"/>
</dbReference>
<dbReference type="Pfam" id="PF01055">
    <property type="entry name" value="Glyco_hydro_31_2nd"/>
    <property type="match status" value="1"/>
</dbReference>
<dbReference type="OrthoDB" id="1334205at2759"/>
<dbReference type="STRING" id="692275.N1QLB5"/>
<reference evidence="9 10" key="1">
    <citation type="journal article" date="2012" name="PLoS Pathog.">
        <title>Diverse lifestyles and strategies of plant pathogenesis encoded in the genomes of eighteen Dothideomycetes fungi.</title>
        <authorList>
            <person name="Ohm R.A."/>
            <person name="Feau N."/>
            <person name="Henrissat B."/>
            <person name="Schoch C.L."/>
            <person name="Horwitz B.A."/>
            <person name="Barry K.W."/>
            <person name="Condon B.J."/>
            <person name="Copeland A.C."/>
            <person name="Dhillon B."/>
            <person name="Glaser F."/>
            <person name="Hesse C.N."/>
            <person name="Kosti I."/>
            <person name="LaButti K."/>
            <person name="Lindquist E.A."/>
            <person name="Lucas S."/>
            <person name="Salamov A.A."/>
            <person name="Bradshaw R.E."/>
            <person name="Ciuffetti L."/>
            <person name="Hamelin R.C."/>
            <person name="Kema G.H.J."/>
            <person name="Lawrence C."/>
            <person name="Scott J.A."/>
            <person name="Spatafora J.W."/>
            <person name="Turgeon B.G."/>
            <person name="de Wit P.J.G.M."/>
            <person name="Zhong S."/>
            <person name="Goodwin S.B."/>
            <person name="Grigoriev I.V."/>
        </authorList>
    </citation>
    <scope>NUCLEOTIDE SEQUENCE [LARGE SCALE GENOMIC DNA]</scope>
    <source>
        <strain evidence="9 10">SO2202</strain>
    </source>
</reference>
<feature type="compositionally biased region" description="Basic and acidic residues" evidence="5">
    <location>
        <begin position="732"/>
        <end position="747"/>
    </location>
</feature>
<comment type="catalytic activity">
    <reaction evidence="1">
        <text>Hydrolysis of terminal, non-reducing (1-&gt;4)-linked alpha-D-glucose residues with release of alpha-D-glucose.</text>
        <dbReference type="EC" id="3.2.1.20"/>
    </reaction>
</comment>